<proteinExistence type="predicted"/>
<dbReference type="RefSeq" id="XP_044567987.1">
    <property type="nucleotide sequence ID" value="XM_044700626.1"/>
</dbReference>
<dbReference type="EMBL" id="VFQX01000006">
    <property type="protein sequence ID" value="KAF0983274.1"/>
    <property type="molecule type" value="Genomic_DNA"/>
</dbReference>
<name>A0A6A5C9R4_NAEFO</name>
<dbReference type="GeneID" id="68117554"/>
<sequence>MEPTIYVVKQPPSPPQHQQLKSSRSTTNQQLMQQQQLRMTPSTLVVKKIPAKIRGGVKVSSRKPSEPSENTSSFILENSQNYQTKSIPSLFPATLKPRQTSAPIQSTRSIGESEFGSLTSRKTSTSKITNITSSNQSGEKKSHHNATVDVSLKHSQENLLEKKLECLLNDDDIYSARQSIRDAYLFKSYERDTSKFARKISLSQLGVTLVFETKESFYNFYNRFKTSNSGSTINFSMDETELEELKNPVSESNMSNNLEQQEIQEAQLSTDPFITEEEKLEIVNTMEKVGEPYLVELFKTKYKTRELLHAGQSLR</sequence>
<feature type="region of interest" description="Disordered" evidence="1">
    <location>
        <begin position="1"/>
        <end position="40"/>
    </location>
</feature>
<feature type="compositionally biased region" description="Polar residues" evidence="1">
    <location>
        <begin position="98"/>
        <end position="110"/>
    </location>
</feature>
<protein>
    <submittedName>
        <fullName evidence="2">Uncharacterized protein</fullName>
    </submittedName>
</protein>
<dbReference type="VEuPathDB" id="AmoebaDB:NfTy_011420"/>
<feature type="compositionally biased region" description="Polar residues" evidence="1">
    <location>
        <begin position="16"/>
        <end position="28"/>
    </location>
</feature>
<feature type="compositionally biased region" description="Low complexity" evidence="1">
    <location>
        <begin position="119"/>
        <end position="135"/>
    </location>
</feature>
<dbReference type="Proteomes" id="UP000444721">
    <property type="component" value="Unassembled WGS sequence"/>
</dbReference>
<dbReference type="AlphaFoldDB" id="A0A6A5C9R4"/>
<organism evidence="2 3">
    <name type="scientific">Naegleria fowleri</name>
    <name type="common">Brain eating amoeba</name>
    <dbReference type="NCBI Taxonomy" id="5763"/>
    <lineage>
        <taxon>Eukaryota</taxon>
        <taxon>Discoba</taxon>
        <taxon>Heterolobosea</taxon>
        <taxon>Tetramitia</taxon>
        <taxon>Eutetramitia</taxon>
        <taxon>Vahlkampfiidae</taxon>
        <taxon>Naegleria</taxon>
    </lineage>
</organism>
<keyword evidence="3" id="KW-1185">Reference proteome</keyword>
<reference evidence="2 3" key="1">
    <citation type="journal article" date="2019" name="Sci. Rep.">
        <title>Nanopore sequencing improves the draft genome of the human pathogenic amoeba Naegleria fowleri.</title>
        <authorList>
            <person name="Liechti N."/>
            <person name="Schurch N."/>
            <person name="Bruggmann R."/>
            <person name="Wittwer M."/>
        </authorList>
    </citation>
    <scope>NUCLEOTIDE SEQUENCE [LARGE SCALE GENOMIC DNA]</scope>
    <source>
        <strain evidence="2 3">ATCC 30894</strain>
    </source>
</reference>
<dbReference type="VEuPathDB" id="AmoebaDB:NF0109560"/>
<comment type="caution">
    <text evidence="2">The sequence shown here is derived from an EMBL/GenBank/DDBJ whole genome shotgun (WGS) entry which is preliminary data.</text>
</comment>
<gene>
    <name evidence="2" type="ORF">FDP41_010339</name>
</gene>
<dbReference type="VEuPathDB" id="AmoebaDB:FDP41_010339"/>
<evidence type="ECO:0000313" key="3">
    <source>
        <dbReference type="Proteomes" id="UP000444721"/>
    </source>
</evidence>
<feature type="region of interest" description="Disordered" evidence="1">
    <location>
        <begin position="98"/>
        <end position="145"/>
    </location>
</feature>
<evidence type="ECO:0000313" key="2">
    <source>
        <dbReference type="EMBL" id="KAF0983274.1"/>
    </source>
</evidence>
<accession>A0A6A5C9R4</accession>
<evidence type="ECO:0000256" key="1">
    <source>
        <dbReference type="SAM" id="MobiDB-lite"/>
    </source>
</evidence>